<dbReference type="EMBL" id="JAELVR010000004">
    <property type="protein sequence ID" value="MBJ6371353.1"/>
    <property type="molecule type" value="Genomic_DNA"/>
</dbReference>
<dbReference type="Proteomes" id="UP000619079">
    <property type="component" value="Unassembled WGS sequence"/>
</dbReference>
<evidence type="ECO:0000313" key="3">
    <source>
        <dbReference type="Proteomes" id="UP000619079"/>
    </source>
</evidence>
<evidence type="ECO:0000256" key="1">
    <source>
        <dbReference type="SAM" id="SignalP"/>
    </source>
</evidence>
<gene>
    <name evidence="2" type="ORF">JF290_07415</name>
</gene>
<proteinExistence type="predicted"/>
<feature type="signal peptide" evidence="1">
    <location>
        <begin position="1"/>
        <end position="21"/>
    </location>
</feature>
<accession>A0A8J7LQX1</accession>
<sequence length="187" mass="20538">MTTATAFLVLAATLAALPAMAQDRERPSWARVLLGKGIELDTKPRKSRRMPGVSTIDIHGDPTLFGLHTGYHRDFGQLVLAGEIKRDLETATIGHGGVEEMRHLRARIGFDGGDFLPYAVIGYSWQDRADPTRSIRDEGADFGIGAAYQINEWVVLGTEFIDSDLPGRGSASLRDQMTATLLFSFQF</sequence>
<dbReference type="InterPro" id="IPR011250">
    <property type="entry name" value="OMP/PagP_B-barrel"/>
</dbReference>
<organism evidence="2 3">
    <name type="scientific">Sedimentitalea arenosa</name>
    <dbReference type="NCBI Taxonomy" id="2798803"/>
    <lineage>
        <taxon>Bacteria</taxon>
        <taxon>Pseudomonadati</taxon>
        <taxon>Pseudomonadota</taxon>
        <taxon>Alphaproteobacteria</taxon>
        <taxon>Rhodobacterales</taxon>
        <taxon>Paracoccaceae</taxon>
        <taxon>Sedimentitalea</taxon>
    </lineage>
</organism>
<keyword evidence="3" id="KW-1185">Reference proteome</keyword>
<dbReference type="AlphaFoldDB" id="A0A8J7LQX1"/>
<feature type="chain" id="PRO_5035224009" description="Outer membrane protein beta-barrel domain-containing protein" evidence="1">
    <location>
        <begin position="22"/>
        <end position="187"/>
    </location>
</feature>
<name>A0A8J7LQX1_9RHOB</name>
<keyword evidence="1" id="KW-0732">Signal</keyword>
<protein>
    <recommendedName>
        <fullName evidence="4">Outer membrane protein beta-barrel domain-containing protein</fullName>
    </recommendedName>
</protein>
<dbReference type="SUPFAM" id="SSF56925">
    <property type="entry name" value="OMPA-like"/>
    <property type="match status" value="1"/>
</dbReference>
<comment type="caution">
    <text evidence="2">The sequence shown here is derived from an EMBL/GenBank/DDBJ whole genome shotgun (WGS) entry which is preliminary data.</text>
</comment>
<reference evidence="2" key="1">
    <citation type="submission" date="2020-12" db="EMBL/GenBank/DDBJ databases">
        <title>Sedimentitalea sp. nov., isolated from sand in Incheon.</title>
        <authorList>
            <person name="Kim W."/>
        </authorList>
    </citation>
    <scope>NUCLEOTIDE SEQUENCE</scope>
    <source>
        <strain evidence="2">CAU 1593</strain>
    </source>
</reference>
<evidence type="ECO:0000313" key="2">
    <source>
        <dbReference type="EMBL" id="MBJ6371353.1"/>
    </source>
</evidence>
<dbReference type="RefSeq" id="WP_199024207.1">
    <property type="nucleotide sequence ID" value="NZ_JAELVR010000004.1"/>
</dbReference>
<evidence type="ECO:0008006" key="4">
    <source>
        <dbReference type="Google" id="ProtNLM"/>
    </source>
</evidence>